<dbReference type="GO" id="GO:0032259">
    <property type="term" value="P:methylation"/>
    <property type="evidence" value="ECO:0007669"/>
    <property type="project" value="UniProtKB-KW"/>
</dbReference>
<dbReference type="GO" id="GO:0003886">
    <property type="term" value="F:DNA (cytosine-5-)-methyltransferase activity"/>
    <property type="evidence" value="ECO:0007669"/>
    <property type="project" value="UniProtKB-EC"/>
</dbReference>
<evidence type="ECO:0000256" key="1">
    <source>
        <dbReference type="ARBA" id="ARBA00011975"/>
    </source>
</evidence>
<geneLocation type="plasmid" evidence="9">
    <name>pmc64a</name>
</geneLocation>
<comment type="similarity">
    <text evidence="7">Belongs to the class I-like SAM-binding methyltransferase superfamily. C5-methyltransferase family.</text>
</comment>
<dbReference type="InterPro" id="IPR050390">
    <property type="entry name" value="C5-Methyltransferase"/>
</dbReference>
<name>A0AAE6SNA8_AERME</name>
<evidence type="ECO:0000256" key="3">
    <source>
        <dbReference type="ARBA" id="ARBA00022679"/>
    </source>
</evidence>
<dbReference type="RefSeq" id="WP_161507900.1">
    <property type="nucleotide sequence ID" value="NZ_CAWPID010000002.1"/>
</dbReference>
<keyword evidence="5" id="KW-0680">Restriction system</keyword>
<dbReference type="Pfam" id="PF00145">
    <property type="entry name" value="DNA_methylase"/>
    <property type="match status" value="1"/>
</dbReference>
<dbReference type="GO" id="GO:0003677">
    <property type="term" value="F:DNA binding"/>
    <property type="evidence" value="ECO:0007669"/>
    <property type="project" value="TreeGrafter"/>
</dbReference>
<accession>A0AAE6SNA8</accession>
<sequence>MLPPWVCSSDAKERVQRLQRKLANGEPLTVASLFHGGGVLDTALHAGLERAGVESYVKLAVELEGKYLESSLRNNPQLFRKDSVLFEGSVEHVNPRGASVEILAGGIPCTGASNSGRTKNKLAFAEEHESAGACFFHYLSLVIALNPAICIIENVVPYGSTASMAVIRSVLSSRGYVLEETVLDASEFGCLEKRQRLCVVARTPGAAVSDVLSNLVSTKVKESCVGDILEDIPDEDPRWREFSYLASKESRDLAAGKGFKRQLITCESTGYGTVGRSYQKCRSTEPFVTNSNNPDLSRLLTPLEHARGKGVPVNIIDGLPDTTAHEVLGQGVCFPPFEAVGFSLGSNMLAALSGGAGSQLSGPTHKAA</sequence>
<dbReference type="AlphaFoldDB" id="A0AAE6SNA8"/>
<dbReference type="Proteomes" id="UP000463871">
    <property type="component" value="Plasmid pMC64A"/>
</dbReference>
<dbReference type="EC" id="2.1.1.37" evidence="1"/>
<keyword evidence="4 7" id="KW-0949">S-adenosyl-L-methionine</keyword>
<organism evidence="8 9">
    <name type="scientific">Aeromonas media</name>
    <dbReference type="NCBI Taxonomy" id="651"/>
    <lineage>
        <taxon>Bacteria</taxon>
        <taxon>Pseudomonadati</taxon>
        <taxon>Pseudomonadota</taxon>
        <taxon>Gammaproteobacteria</taxon>
        <taxon>Aeromonadales</taxon>
        <taxon>Aeromonadaceae</taxon>
        <taxon>Aeromonas</taxon>
    </lineage>
</organism>
<dbReference type="PANTHER" id="PTHR10629">
    <property type="entry name" value="CYTOSINE-SPECIFIC METHYLTRANSFERASE"/>
    <property type="match status" value="1"/>
</dbReference>
<evidence type="ECO:0000256" key="6">
    <source>
        <dbReference type="ARBA" id="ARBA00047422"/>
    </source>
</evidence>
<evidence type="ECO:0000313" key="9">
    <source>
        <dbReference type="Proteomes" id="UP000463871"/>
    </source>
</evidence>
<evidence type="ECO:0000256" key="5">
    <source>
        <dbReference type="ARBA" id="ARBA00022747"/>
    </source>
</evidence>
<dbReference type="SUPFAM" id="SSF53335">
    <property type="entry name" value="S-adenosyl-L-methionine-dependent methyltransferases"/>
    <property type="match status" value="1"/>
</dbReference>
<keyword evidence="8" id="KW-0614">Plasmid</keyword>
<dbReference type="InterPro" id="IPR029063">
    <property type="entry name" value="SAM-dependent_MTases_sf"/>
</dbReference>
<evidence type="ECO:0000256" key="4">
    <source>
        <dbReference type="ARBA" id="ARBA00022691"/>
    </source>
</evidence>
<evidence type="ECO:0000256" key="2">
    <source>
        <dbReference type="ARBA" id="ARBA00022603"/>
    </source>
</evidence>
<comment type="catalytic activity">
    <reaction evidence="6">
        <text>a 2'-deoxycytidine in DNA + S-adenosyl-L-methionine = a 5-methyl-2'-deoxycytidine in DNA + S-adenosyl-L-homocysteine + H(+)</text>
        <dbReference type="Rhea" id="RHEA:13681"/>
        <dbReference type="Rhea" id="RHEA-COMP:11369"/>
        <dbReference type="Rhea" id="RHEA-COMP:11370"/>
        <dbReference type="ChEBI" id="CHEBI:15378"/>
        <dbReference type="ChEBI" id="CHEBI:57856"/>
        <dbReference type="ChEBI" id="CHEBI:59789"/>
        <dbReference type="ChEBI" id="CHEBI:85452"/>
        <dbReference type="ChEBI" id="CHEBI:85454"/>
        <dbReference type="EC" id="2.1.1.37"/>
    </reaction>
</comment>
<dbReference type="EMBL" id="CP047963">
    <property type="protein sequence ID" value="QHQ53546.1"/>
    <property type="molecule type" value="Genomic_DNA"/>
</dbReference>
<gene>
    <name evidence="8" type="ORF">GWI30_22045</name>
</gene>
<dbReference type="PANTHER" id="PTHR10629:SF52">
    <property type="entry name" value="DNA (CYTOSINE-5)-METHYLTRANSFERASE 1"/>
    <property type="match status" value="1"/>
</dbReference>
<keyword evidence="3 7" id="KW-0808">Transferase</keyword>
<keyword evidence="2 7" id="KW-0489">Methyltransferase</keyword>
<dbReference type="InterPro" id="IPR001525">
    <property type="entry name" value="C5_MeTfrase"/>
</dbReference>
<evidence type="ECO:0000313" key="8">
    <source>
        <dbReference type="EMBL" id="QHQ53546.1"/>
    </source>
</evidence>
<feature type="active site" evidence="7">
    <location>
        <position position="109"/>
    </location>
</feature>
<dbReference type="GO" id="GO:0044027">
    <property type="term" value="P:negative regulation of gene expression via chromosomal CpG island methylation"/>
    <property type="evidence" value="ECO:0007669"/>
    <property type="project" value="TreeGrafter"/>
</dbReference>
<protein>
    <recommendedName>
        <fullName evidence="1">DNA (cytosine-5-)-methyltransferase</fullName>
        <ecNumber evidence="1">2.1.1.37</ecNumber>
    </recommendedName>
</protein>
<dbReference type="GO" id="GO:0009307">
    <property type="term" value="P:DNA restriction-modification system"/>
    <property type="evidence" value="ECO:0007669"/>
    <property type="project" value="UniProtKB-KW"/>
</dbReference>
<reference evidence="8 9" key="1">
    <citation type="submission" date="2020-01" db="EMBL/GenBank/DDBJ databases">
        <title>Complete genome of Aeromonas media MC64.</title>
        <authorList>
            <person name="Cao G."/>
            <person name="Fu J."/>
            <person name="Zhong C."/>
        </authorList>
    </citation>
    <scope>NUCLEOTIDE SEQUENCE [LARGE SCALE GENOMIC DNA]</scope>
    <source>
        <strain evidence="8 9">MC64</strain>
        <plasmid evidence="9">pmc64a</plasmid>
    </source>
</reference>
<proteinExistence type="inferred from homology"/>
<dbReference type="PROSITE" id="PS51679">
    <property type="entry name" value="SAM_MT_C5"/>
    <property type="match status" value="1"/>
</dbReference>
<dbReference type="REBASE" id="366210">
    <property type="entry name" value="M.AmeMC64ORF22045P"/>
</dbReference>
<dbReference type="Gene3D" id="3.40.50.150">
    <property type="entry name" value="Vaccinia Virus protein VP39"/>
    <property type="match status" value="1"/>
</dbReference>
<evidence type="ECO:0000256" key="7">
    <source>
        <dbReference type="PROSITE-ProRule" id="PRU01016"/>
    </source>
</evidence>